<comment type="caution">
    <text evidence="8">The sequence shown here is derived from an EMBL/GenBank/DDBJ whole genome shotgun (WGS) entry which is preliminary data.</text>
</comment>
<comment type="subcellular location">
    <subcellularLocation>
        <location evidence="1">Cell membrane</location>
        <topology evidence="1">Multi-pass membrane protein</topology>
    </subcellularLocation>
</comment>
<accession>A0ABS6BI54</accession>
<feature type="transmembrane region" description="Helical" evidence="7">
    <location>
        <begin position="213"/>
        <end position="231"/>
    </location>
</feature>
<reference evidence="8 9" key="1">
    <citation type="submission" date="2021-06" db="EMBL/GenBank/DDBJ databases">
        <title>Sphingomonas sp. XMGL2, whole genome shotgun sequencing project.</title>
        <authorList>
            <person name="Zhao G."/>
            <person name="Shen L."/>
        </authorList>
    </citation>
    <scope>NUCLEOTIDE SEQUENCE [LARGE SCALE GENOMIC DNA]</scope>
    <source>
        <strain evidence="8 9">XMGL2</strain>
    </source>
</reference>
<dbReference type="PANTHER" id="PTHR30250:SF11">
    <property type="entry name" value="O-ANTIGEN TRANSPORTER-RELATED"/>
    <property type="match status" value="1"/>
</dbReference>
<dbReference type="InterPro" id="IPR050833">
    <property type="entry name" value="Poly_Biosynth_Transport"/>
</dbReference>
<evidence type="ECO:0000256" key="2">
    <source>
        <dbReference type="ARBA" id="ARBA00022475"/>
    </source>
</evidence>
<protein>
    <submittedName>
        <fullName evidence="8">Lipopolysaccharide biosynthesis protein</fullName>
    </submittedName>
</protein>
<feature type="transmembrane region" description="Helical" evidence="7">
    <location>
        <begin position="362"/>
        <end position="380"/>
    </location>
</feature>
<organism evidence="8 9">
    <name type="scientific">Sphingomonas quercus</name>
    <dbReference type="NCBI Taxonomy" id="2842451"/>
    <lineage>
        <taxon>Bacteria</taxon>
        <taxon>Pseudomonadati</taxon>
        <taxon>Pseudomonadota</taxon>
        <taxon>Alphaproteobacteria</taxon>
        <taxon>Sphingomonadales</taxon>
        <taxon>Sphingomonadaceae</taxon>
        <taxon>Sphingomonas</taxon>
    </lineage>
</organism>
<dbReference type="EMBL" id="JAHKRT010000002">
    <property type="protein sequence ID" value="MBU3077121.1"/>
    <property type="molecule type" value="Genomic_DNA"/>
</dbReference>
<feature type="transmembrane region" description="Helical" evidence="7">
    <location>
        <begin position="463"/>
        <end position="483"/>
    </location>
</feature>
<keyword evidence="4 7" id="KW-1133">Transmembrane helix</keyword>
<dbReference type="RefSeq" id="WP_216320784.1">
    <property type="nucleotide sequence ID" value="NZ_JAHKRT010000002.1"/>
</dbReference>
<evidence type="ECO:0000256" key="1">
    <source>
        <dbReference type="ARBA" id="ARBA00004651"/>
    </source>
</evidence>
<keyword evidence="5 7" id="KW-0472">Membrane</keyword>
<feature type="transmembrane region" description="Helical" evidence="7">
    <location>
        <begin position="110"/>
        <end position="132"/>
    </location>
</feature>
<evidence type="ECO:0000256" key="3">
    <source>
        <dbReference type="ARBA" id="ARBA00022692"/>
    </source>
</evidence>
<keyword evidence="3 7" id="KW-0812">Transmembrane</keyword>
<feature type="transmembrane region" description="Helical" evidence="7">
    <location>
        <begin position="401"/>
        <end position="422"/>
    </location>
</feature>
<keyword evidence="2" id="KW-1003">Cell membrane</keyword>
<keyword evidence="9" id="KW-1185">Reference proteome</keyword>
<feature type="transmembrane region" description="Helical" evidence="7">
    <location>
        <begin position="336"/>
        <end position="356"/>
    </location>
</feature>
<evidence type="ECO:0000256" key="5">
    <source>
        <dbReference type="ARBA" id="ARBA00023136"/>
    </source>
</evidence>
<feature type="transmembrane region" description="Helical" evidence="7">
    <location>
        <begin position="489"/>
        <end position="507"/>
    </location>
</feature>
<feature type="region of interest" description="Disordered" evidence="6">
    <location>
        <begin position="1"/>
        <end position="32"/>
    </location>
</feature>
<evidence type="ECO:0000256" key="4">
    <source>
        <dbReference type="ARBA" id="ARBA00022989"/>
    </source>
</evidence>
<dbReference type="Proteomes" id="UP000776276">
    <property type="component" value="Unassembled WGS sequence"/>
</dbReference>
<feature type="transmembrane region" description="Helical" evidence="7">
    <location>
        <begin position="188"/>
        <end position="207"/>
    </location>
</feature>
<evidence type="ECO:0000313" key="9">
    <source>
        <dbReference type="Proteomes" id="UP000776276"/>
    </source>
</evidence>
<dbReference type="PANTHER" id="PTHR30250">
    <property type="entry name" value="PST FAMILY PREDICTED COLANIC ACID TRANSPORTER"/>
    <property type="match status" value="1"/>
</dbReference>
<feature type="transmembrane region" description="Helical" evidence="7">
    <location>
        <begin position="428"/>
        <end position="451"/>
    </location>
</feature>
<proteinExistence type="predicted"/>
<feature type="transmembrane region" description="Helical" evidence="7">
    <location>
        <begin position="152"/>
        <end position="176"/>
    </location>
</feature>
<evidence type="ECO:0000256" key="7">
    <source>
        <dbReference type="SAM" id="Phobius"/>
    </source>
</evidence>
<gene>
    <name evidence="8" type="ORF">KOF26_04510</name>
</gene>
<evidence type="ECO:0000256" key="6">
    <source>
        <dbReference type="SAM" id="MobiDB-lite"/>
    </source>
</evidence>
<name>A0ABS6BI54_9SPHN</name>
<evidence type="ECO:0000313" key="8">
    <source>
        <dbReference type="EMBL" id="MBU3077121.1"/>
    </source>
</evidence>
<feature type="transmembrane region" description="Helical" evidence="7">
    <location>
        <begin position="70"/>
        <end position="89"/>
    </location>
</feature>
<sequence length="529" mass="55321">MTAIPPGTGAEPVEEEVARGPAVPVPPGQGDVTRGDVARGAALAALSRLGAVIEVVSQPAFTWLFGLPTYGVYVVLWAIVNIAENFIDLSMTTALQRVVPVEDEAGAHAAVRFALIVSVGPAAAIALAATIFAPQIAAMISAAPADRVDLPLAVALFAWALPLWTFVEVATSAVRARRAFGPEIRLRIFWEQVARLIFACGFFLIGFHRIGLLLGHLASLAMTAALAGRLIGRYYDARLVLTAPISASVRRDLLTSGLSVLPSSIARRLYIDLPPVILNIMLPGVRGADAAGLFGIARKISTIPLIVRQAFQYVLAPLASAAAARDRATIAPLYRFATRVSIALVVPLAGFIILIGADILTAFAPAAAAALPLVVILVLGRAAEAVVGPASPVVEMTGHKALPLVNSLLGMAAWLMLAVMLVPGFGGVGMAVAVSVGTVLSTWAAAVELRWSDQLSAFDRQSWTGLAVALAGIAAMALAGFMLEPLGMRLRALLLVPVFLAATWATLRLGLSRDDRLALGGVARRIRLV</sequence>